<dbReference type="InterPro" id="IPR016024">
    <property type="entry name" value="ARM-type_fold"/>
</dbReference>
<sequence>MLLEPQLVEPFLNFSPNSRLSFEDKSTIYNSLVVLVKSKHPFDEDLQDRAVSFLNGLIPWGNKQRASELIDGLVPSSAGPPADFIESFVTLFSSPYTKVVAGASYFLGQTTKASSVADQNRLVESDFIPKLLATAQPHTLPNSVKPTFEYNRGTIYGFLEVLINCTNLADPYHLHVLGLTAAIDQFSHREMIFQKVILPSSLFVTYLCRNITLLTSQLRIQFRILLGSLLRVSAYHQKTETFVLESPITNAFSSCLSIFEYNYLIRMTLHEILAALKEWKCRNPEVVQSAKRMMQALFSEGLENALEQMLVYDGEKDRDTDVVDFSVWILRRTGSNLTWHK</sequence>
<organism evidence="1 2">
    <name type="scientific">Blattamonas nauphoetae</name>
    <dbReference type="NCBI Taxonomy" id="2049346"/>
    <lineage>
        <taxon>Eukaryota</taxon>
        <taxon>Metamonada</taxon>
        <taxon>Preaxostyla</taxon>
        <taxon>Oxymonadida</taxon>
        <taxon>Blattamonas</taxon>
    </lineage>
</organism>
<reference evidence="1 2" key="1">
    <citation type="journal article" date="2022" name="bioRxiv">
        <title>Genomics of Preaxostyla Flagellates Illuminates Evolutionary Transitions and the Path Towards Mitochondrial Loss.</title>
        <authorList>
            <person name="Novak L.V.F."/>
            <person name="Treitli S.C."/>
            <person name="Pyrih J."/>
            <person name="Halakuc P."/>
            <person name="Pipaliya S.V."/>
            <person name="Vacek V."/>
            <person name="Brzon O."/>
            <person name="Soukal P."/>
            <person name="Eme L."/>
            <person name="Dacks J.B."/>
            <person name="Karnkowska A."/>
            <person name="Elias M."/>
            <person name="Hampl V."/>
        </authorList>
    </citation>
    <scope>NUCLEOTIDE SEQUENCE [LARGE SCALE GENOMIC DNA]</scope>
    <source>
        <strain evidence="1">NAU3</strain>
        <tissue evidence="1">Gut</tissue>
    </source>
</reference>
<dbReference type="EMBL" id="JARBJD010000141">
    <property type="protein sequence ID" value="KAK2950214.1"/>
    <property type="molecule type" value="Genomic_DNA"/>
</dbReference>
<comment type="caution">
    <text evidence="1">The sequence shown here is derived from an EMBL/GenBank/DDBJ whole genome shotgun (WGS) entry which is preliminary data.</text>
</comment>
<evidence type="ECO:0000313" key="2">
    <source>
        <dbReference type="Proteomes" id="UP001281761"/>
    </source>
</evidence>
<name>A0ABQ9XH90_9EUKA</name>
<gene>
    <name evidence="1" type="ORF">BLNAU_14900</name>
</gene>
<dbReference type="Proteomes" id="UP001281761">
    <property type="component" value="Unassembled WGS sequence"/>
</dbReference>
<evidence type="ECO:0000313" key="1">
    <source>
        <dbReference type="EMBL" id="KAK2950214.1"/>
    </source>
</evidence>
<keyword evidence="2" id="KW-1185">Reference proteome</keyword>
<accession>A0ABQ9XH90</accession>
<dbReference type="SUPFAM" id="SSF48371">
    <property type="entry name" value="ARM repeat"/>
    <property type="match status" value="1"/>
</dbReference>
<protein>
    <submittedName>
        <fullName evidence="1">Uncharacterized protein</fullName>
    </submittedName>
</protein>
<proteinExistence type="predicted"/>